<keyword evidence="1 3" id="KW-0808">Transferase</keyword>
<protein>
    <submittedName>
        <fullName evidence="3">Glycosyltransferase WbuB</fullName>
    </submittedName>
</protein>
<evidence type="ECO:0000259" key="2">
    <source>
        <dbReference type="Pfam" id="PF13439"/>
    </source>
</evidence>
<dbReference type="RefSeq" id="WP_146941091.1">
    <property type="nucleotide sequence ID" value="NZ_BJYJ01000008.1"/>
</dbReference>
<dbReference type="EMBL" id="BJYJ01000008">
    <property type="protein sequence ID" value="GEN76162.1"/>
    <property type="molecule type" value="Genomic_DNA"/>
</dbReference>
<gene>
    <name evidence="3" type="ORF">CHA01nite_19020</name>
</gene>
<reference evidence="3 4" key="1">
    <citation type="submission" date="2019-07" db="EMBL/GenBank/DDBJ databases">
        <title>Whole genome shotgun sequence of Chryseobacterium hagamense NBRC 105253.</title>
        <authorList>
            <person name="Hosoyama A."/>
            <person name="Uohara A."/>
            <person name="Ohji S."/>
            <person name="Ichikawa N."/>
        </authorList>
    </citation>
    <scope>NUCLEOTIDE SEQUENCE [LARGE SCALE GENOMIC DNA]</scope>
    <source>
        <strain evidence="3 4">NBRC 105253</strain>
    </source>
</reference>
<evidence type="ECO:0000256" key="1">
    <source>
        <dbReference type="ARBA" id="ARBA00022679"/>
    </source>
</evidence>
<dbReference type="Pfam" id="PF13692">
    <property type="entry name" value="Glyco_trans_1_4"/>
    <property type="match status" value="1"/>
</dbReference>
<dbReference type="AlphaFoldDB" id="A0A511YLT7"/>
<evidence type="ECO:0000313" key="4">
    <source>
        <dbReference type="Proteomes" id="UP000321863"/>
    </source>
</evidence>
<name>A0A511YLT7_9FLAO</name>
<dbReference type="CDD" id="cd03794">
    <property type="entry name" value="GT4_WbuB-like"/>
    <property type="match status" value="1"/>
</dbReference>
<feature type="domain" description="Glycosyltransferase subfamily 4-like N-terminal" evidence="2">
    <location>
        <begin position="24"/>
        <end position="199"/>
    </location>
</feature>
<dbReference type="OrthoDB" id="1220440at2"/>
<dbReference type="PANTHER" id="PTHR46401">
    <property type="entry name" value="GLYCOSYLTRANSFERASE WBBK-RELATED"/>
    <property type="match status" value="1"/>
</dbReference>
<evidence type="ECO:0000313" key="3">
    <source>
        <dbReference type="EMBL" id="GEN76162.1"/>
    </source>
</evidence>
<organism evidence="3 4">
    <name type="scientific">Chryseobacterium hagamense</name>
    <dbReference type="NCBI Taxonomy" id="395935"/>
    <lineage>
        <taxon>Bacteria</taxon>
        <taxon>Pseudomonadati</taxon>
        <taxon>Bacteroidota</taxon>
        <taxon>Flavobacteriia</taxon>
        <taxon>Flavobacteriales</taxon>
        <taxon>Weeksellaceae</taxon>
        <taxon>Chryseobacterium group</taxon>
        <taxon>Chryseobacterium</taxon>
    </lineage>
</organism>
<dbReference type="SUPFAM" id="SSF53756">
    <property type="entry name" value="UDP-Glycosyltransferase/glycogen phosphorylase"/>
    <property type="match status" value="1"/>
</dbReference>
<sequence length="403" mass="45539">MKNILIISAVFPPEPVVSASLSYDIANNLADYNNVTVISPFPTRPKDFNFSESNTSNEKFKHIVANSFTCPDSDIIGRMKESYSFGQFCAGYVTNNYKKIDVIYQNSWPIFSQYLIYKAAKKYKLPLLTHVMDIYPESLVEKLPFAKSFLVKMLMPIDRKVLSYSDKIICISENMKIHLAKTRQIIKDKLVIINNWQDEEQFINFRNQVSDVVRTKLPFTFMYLGNNGPVAGVEFLIQSFVKAGIENSKLIIAGSGSRTDACKELVKQLNAQNIDFIPVPSGKVPEIQYLADIMLLPVKKNAAYSSIPSKLPAYMLSEKPIIGSLDLDSDTANAILEADAGWVVEPENSEQLINVMQKVSQYDINILKSKGRNALNYSLKHFSKKENLKKITQLIVNSEENEN</sequence>
<dbReference type="Pfam" id="PF13439">
    <property type="entry name" value="Glyco_transf_4"/>
    <property type="match status" value="1"/>
</dbReference>
<dbReference type="PANTHER" id="PTHR46401:SF2">
    <property type="entry name" value="GLYCOSYLTRANSFERASE WBBK-RELATED"/>
    <property type="match status" value="1"/>
</dbReference>
<dbReference type="GO" id="GO:0009103">
    <property type="term" value="P:lipopolysaccharide biosynthetic process"/>
    <property type="evidence" value="ECO:0007669"/>
    <property type="project" value="TreeGrafter"/>
</dbReference>
<dbReference type="GO" id="GO:0016757">
    <property type="term" value="F:glycosyltransferase activity"/>
    <property type="evidence" value="ECO:0007669"/>
    <property type="project" value="TreeGrafter"/>
</dbReference>
<keyword evidence="4" id="KW-1185">Reference proteome</keyword>
<proteinExistence type="predicted"/>
<accession>A0A511YLT7</accession>
<comment type="caution">
    <text evidence="3">The sequence shown here is derived from an EMBL/GenBank/DDBJ whole genome shotgun (WGS) entry which is preliminary data.</text>
</comment>
<dbReference type="Proteomes" id="UP000321863">
    <property type="component" value="Unassembled WGS sequence"/>
</dbReference>
<dbReference type="InterPro" id="IPR028098">
    <property type="entry name" value="Glyco_trans_4-like_N"/>
</dbReference>
<dbReference type="Gene3D" id="3.40.50.2000">
    <property type="entry name" value="Glycogen Phosphorylase B"/>
    <property type="match status" value="2"/>
</dbReference>